<dbReference type="PANTHER" id="PTHR13265">
    <property type="entry name" value="THO COMPLEX SUBUNIT 1"/>
    <property type="match status" value="1"/>
</dbReference>
<feature type="compositionally biased region" description="Acidic residues" evidence="1">
    <location>
        <begin position="570"/>
        <end position="583"/>
    </location>
</feature>
<dbReference type="Proteomes" id="UP000663823">
    <property type="component" value="Unassembled WGS sequence"/>
</dbReference>
<feature type="region of interest" description="Disordered" evidence="1">
    <location>
        <begin position="549"/>
        <end position="636"/>
    </location>
</feature>
<evidence type="ECO:0008006" key="4">
    <source>
        <dbReference type="Google" id="ProtNLM"/>
    </source>
</evidence>
<evidence type="ECO:0000313" key="2">
    <source>
        <dbReference type="EMBL" id="CAF3722041.1"/>
    </source>
</evidence>
<proteinExistence type="predicted"/>
<name>A0A818W7E9_9BILA</name>
<protein>
    <recommendedName>
        <fullName evidence="4">THO complex subunit 1</fullName>
    </recommendedName>
</protein>
<organism evidence="2 3">
    <name type="scientific">Rotaria sordida</name>
    <dbReference type="NCBI Taxonomy" id="392033"/>
    <lineage>
        <taxon>Eukaryota</taxon>
        <taxon>Metazoa</taxon>
        <taxon>Spiralia</taxon>
        <taxon>Gnathifera</taxon>
        <taxon>Rotifera</taxon>
        <taxon>Eurotatoria</taxon>
        <taxon>Bdelloidea</taxon>
        <taxon>Philodinida</taxon>
        <taxon>Philodinidae</taxon>
        <taxon>Rotaria</taxon>
    </lineage>
</organism>
<feature type="compositionally biased region" description="Basic and acidic residues" evidence="1">
    <location>
        <begin position="477"/>
        <end position="493"/>
    </location>
</feature>
<dbReference type="EMBL" id="CAJOAX010001513">
    <property type="protein sequence ID" value="CAF3722041.1"/>
    <property type="molecule type" value="Genomic_DNA"/>
</dbReference>
<dbReference type="GO" id="GO:0006406">
    <property type="term" value="P:mRNA export from nucleus"/>
    <property type="evidence" value="ECO:0007669"/>
    <property type="project" value="TreeGrafter"/>
</dbReference>
<evidence type="ECO:0000256" key="1">
    <source>
        <dbReference type="SAM" id="MobiDB-lite"/>
    </source>
</evidence>
<dbReference type="PANTHER" id="PTHR13265:SF0">
    <property type="entry name" value="HPR1"/>
    <property type="match status" value="1"/>
</dbReference>
<evidence type="ECO:0000313" key="3">
    <source>
        <dbReference type="Proteomes" id="UP000663823"/>
    </source>
</evidence>
<sequence>MIEKMSSSFEFIRQNVETDLKKSEWNIQKIREVINKNNSPEYRTAVEHAFRSVLFGLMEQQFETTHGTNLDDMETSTFVTDQFLTNVRNLIGFAIDAVHNELAAATMPVYLFNDLFTYTTIDISERIFVVMEEKASIWRSPIFFQSVKNVLLRMCNDLLKRLSKTQKTVFSGRILTFLAQLFPLNEKSGLNQIGHFNTENVTKLTKPKQPMTPIEEPEKEKKMEVDEDGEIHDLHQKSSAEFYTNFWILQDFFSKPFQLWERTSWNTFVHNTNQVLDVFTNSQLDNVKTVASLDETFFAKYLTSEKLLELQLNDVTFRQNILVQFLIIFQYLVLPVKFKQPQQTLNEEQSQWIKKTTNQINDLLKQTGTNADVFTICIQNILKREEMWNLWKNNGCPDFSKPKLNFQKKNSSHTYAPYRLSDNIRQSIQQASKRRAMNFEELRSSSQQFIPSIREFFEPIIEQLQTVSLKVSTNDSNDNKEQPTKELEKEREKLLQQDPSLIWRALRLLARQSPYFFVHNTQTVPSMAQFLVSTCEKIRREYITLSTTTTTPMTLAAPTPPPATSTTNTVDDEEDTTMDDEPLENPPSTDETTNTDQEIEDETTTTTTTPSIPKVEEDDDDDNRERRFSSTKRTTK</sequence>
<gene>
    <name evidence="2" type="ORF">OTI717_LOCUS13890</name>
</gene>
<feature type="region of interest" description="Disordered" evidence="1">
    <location>
        <begin position="472"/>
        <end position="493"/>
    </location>
</feature>
<dbReference type="InterPro" id="IPR021861">
    <property type="entry name" value="THO_THOC1"/>
</dbReference>
<reference evidence="2" key="1">
    <citation type="submission" date="2021-02" db="EMBL/GenBank/DDBJ databases">
        <authorList>
            <person name="Nowell W R."/>
        </authorList>
    </citation>
    <scope>NUCLEOTIDE SEQUENCE</scope>
</reference>
<dbReference type="Pfam" id="PF11957">
    <property type="entry name" value="efThoc1"/>
    <property type="match status" value="1"/>
</dbReference>
<comment type="caution">
    <text evidence="2">The sequence shown here is derived from an EMBL/GenBank/DDBJ whole genome shotgun (WGS) entry which is preliminary data.</text>
</comment>
<accession>A0A818W7E9</accession>
<dbReference type="GO" id="GO:0000445">
    <property type="term" value="C:THO complex part of transcription export complex"/>
    <property type="evidence" value="ECO:0007669"/>
    <property type="project" value="TreeGrafter"/>
</dbReference>
<dbReference type="AlphaFoldDB" id="A0A818W7E9"/>